<evidence type="ECO:0000256" key="1">
    <source>
        <dbReference type="SAM" id="Phobius"/>
    </source>
</evidence>
<evidence type="ECO:0008006" key="4">
    <source>
        <dbReference type="Google" id="ProtNLM"/>
    </source>
</evidence>
<dbReference type="SUPFAM" id="SSF81321">
    <property type="entry name" value="Family A G protein-coupled receptor-like"/>
    <property type="match status" value="1"/>
</dbReference>
<organism evidence="2 3">
    <name type="scientific">Steinernema carpocapsae</name>
    <name type="common">Entomopathogenic nematode</name>
    <dbReference type="NCBI Taxonomy" id="34508"/>
    <lineage>
        <taxon>Eukaryota</taxon>
        <taxon>Metazoa</taxon>
        <taxon>Ecdysozoa</taxon>
        <taxon>Nematoda</taxon>
        <taxon>Chromadorea</taxon>
        <taxon>Rhabditida</taxon>
        <taxon>Tylenchina</taxon>
        <taxon>Panagrolaimomorpha</taxon>
        <taxon>Strongyloidoidea</taxon>
        <taxon>Steinernematidae</taxon>
        <taxon>Steinernema</taxon>
    </lineage>
</organism>
<keyword evidence="3" id="KW-1185">Reference proteome</keyword>
<dbReference type="Proteomes" id="UP000298663">
    <property type="component" value="Chromosome X"/>
</dbReference>
<reference evidence="2 3" key="2">
    <citation type="journal article" date="2019" name="G3 (Bethesda)">
        <title>Hybrid Assembly of the Genome of the Entomopathogenic Nematode Steinernema carpocapsae Identifies the X-Chromosome.</title>
        <authorList>
            <person name="Serra L."/>
            <person name="Macchietto M."/>
            <person name="Macias-Munoz A."/>
            <person name="McGill C.J."/>
            <person name="Rodriguez I.M."/>
            <person name="Rodriguez B."/>
            <person name="Murad R."/>
            <person name="Mortazavi A."/>
        </authorList>
    </citation>
    <scope>NUCLEOTIDE SEQUENCE [LARGE SCALE GENOMIC DNA]</scope>
    <source>
        <strain evidence="2 3">ALL</strain>
    </source>
</reference>
<proteinExistence type="predicted"/>
<reference evidence="2 3" key="1">
    <citation type="journal article" date="2015" name="Genome Biol.">
        <title>Comparative genomics of Steinernema reveals deeply conserved gene regulatory networks.</title>
        <authorList>
            <person name="Dillman A.R."/>
            <person name="Macchietto M."/>
            <person name="Porter C.F."/>
            <person name="Rogers A."/>
            <person name="Williams B."/>
            <person name="Antoshechkin I."/>
            <person name="Lee M.M."/>
            <person name="Goodwin Z."/>
            <person name="Lu X."/>
            <person name="Lewis E.E."/>
            <person name="Goodrich-Blair H."/>
            <person name="Stock S.P."/>
            <person name="Adams B.J."/>
            <person name="Sternberg P.W."/>
            <person name="Mortazavi A."/>
        </authorList>
    </citation>
    <scope>NUCLEOTIDE SEQUENCE [LARGE SCALE GENOMIC DNA]</scope>
    <source>
        <strain evidence="2 3">ALL</strain>
    </source>
</reference>
<feature type="transmembrane region" description="Helical" evidence="1">
    <location>
        <begin position="44"/>
        <end position="62"/>
    </location>
</feature>
<feature type="transmembrane region" description="Helical" evidence="1">
    <location>
        <begin position="270"/>
        <end position="287"/>
    </location>
</feature>
<evidence type="ECO:0000313" key="3">
    <source>
        <dbReference type="Proteomes" id="UP000298663"/>
    </source>
</evidence>
<gene>
    <name evidence="2" type="ORF">L596_001600</name>
</gene>
<keyword evidence="1" id="KW-1133">Transmembrane helix</keyword>
<keyword evidence="1" id="KW-0812">Transmembrane</keyword>
<protein>
    <recommendedName>
        <fullName evidence="4">G-protein coupled receptors family 1 profile domain-containing protein</fullName>
    </recommendedName>
</protein>
<dbReference type="Gene3D" id="1.20.1070.10">
    <property type="entry name" value="Rhodopsin 7-helix transmembrane proteins"/>
    <property type="match status" value="1"/>
</dbReference>
<evidence type="ECO:0000313" key="2">
    <source>
        <dbReference type="EMBL" id="TMS33913.1"/>
    </source>
</evidence>
<keyword evidence="1" id="KW-0472">Membrane</keyword>
<feature type="transmembrane region" description="Helical" evidence="1">
    <location>
        <begin position="82"/>
        <end position="107"/>
    </location>
</feature>
<sequence length="325" mass="36861">MVITFWTCVVGLLAVLSLVIFILNLVIAVIILMTKKLRRSRFNFLSVILAFTDMIAITLTYGPQRLPMYFYPTVANTTFGPVSAYFCNSGFAAIKWLQNFITFLICYYAYKAVLHPTKFTNAWKTIEVYLCGGFGFSIFALFAFAIGPLLEGTPSVYHFYNESDSESPPTACMTMENGQPTRFWKTQIVFSSIVTVLTGVLSAFLNLRMQYEQYTRKKRMAGSVGRSRRFVNVRMVIKAVTQLTFLVSNGIIAFLYLFGLKWEGFEYAGYVIADTSCAIAPVFILICNKEVRKRIFFCKRPSLLCCKKPSTYTSRVYSIPRAGNL</sequence>
<dbReference type="EMBL" id="AZBU02000001">
    <property type="protein sequence ID" value="TMS33913.1"/>
    <property type="molecule type" value="Genomic_DNA"/>
</dbReference>
<accession>A0A4V6I7E7</accession>
<comment type="caution">
    <text evidence="2">The sequence shown here is derived from an EMBL/GenBank/DDBJ whole genome shotgun (WGS) entry which is preliminary data.</text>
</comment>
<feature type="transmembrane region" description="Helical" evidence="1">
    <location>
        <begin position="236"/>
        <end position="258"/>
    </location>
</feature>
<feature type="transmembrane region" description="Helical" evidence="1">
    <location>
        <begin position="188"/>
        <end position="207"/>
    </location>
</feature>
<dbReference type="CDD" id="cd00637">
    <property type="entry name" value="7tm_classA_rhodopsin-like"/>
    <property type="match status" value="1"/>
</dbReference>
<dbReference type="EMBL" id="CM016762">
    <property type="protein sequence ID" value="TMS33913.1"/>
    <property type="molecule type" value="Genomic_DNA"/>
</dbReference>
<feature type="transmembrane region" description="Helical" evidence="1">
    <location>
        <begin position="128"/>
        <end position="150"/>
    </location>
</feature>
<dbReference type="AlphaFoldDB" id="A0A4V6I7E7"/>
<name>A0A4V6I7E7_STECR</name>
<feature type="transmembrane region" description="Helical" evidence="1">
    <location>
        <begin position="12"/>
        <end position="32"/>
    </location>
</feature>